<evidence type="ECO:0000256" key="1">
    <source>
        <dbReference type="ARBA" id="ARBA00004496"/>
    </source>
</evidence>
<feature type="binding site" evidence="12">
    <location>
        <position position="212"/>
    </location>
    <ligand>
        <name>Mg(2+)</name>
        <dbReference type="ChEBI" id="CHEBI:18420"/>
        <label>1</label>
    </ligand>
</feature>
<feature type="binding site" evidence="12">
    <location>
        <position position="224"/>
    </location>
    <ligand>
        <name>Mg(2+)</name>
        <dbReference type="ChEBI" id="CHEBI:18420"/>
        <label>1</label>
    </ligand>
</feature>
<dbReference type="GO" id="GO:0046872">
    <property type="term" value="F:metal ion binding"/>
    <property type="evidence" value="ECO:0007669"/>
    <property type="project" value="UniProtKB-KW"/>
</dbReference>
<feature type="binding site" evidence="12">
    <location>
        <position position="13"/>
    </location>
    <ligand>
        <name>Mg(2+)</name>
        <dbReference type="ChEBI" id="CHEBI:18420"/>
        <label>1</label>
    </ligand>
</feature>
<comment type="function">
    <text evidence="13">Involved in the synthesis of the GDP-mannose and dolichol-phosphate-mannose required for a number of critical mannosyl transfer reactions.</text>
</comment>
<dbReference type="CDD" id="cd02585">
    <property type="entry name" value="HAD_PMM"/>
    <property type="match status" value="1"/>
</dbReference>
<reference evidence="14 15" key="1">
    <citation type="journal article" date="2023" name="BMC Biol.">
        <title>The compact genome of the sponge Oopsacas minuta (Hexactinellida) is lacking key metazoan core genes.</title>
        <authorList>
            <person name="Santini S."/>
            <person name="Schenkelaars Q."/>
            <person name="Jourda C."/>
            <person name="Duchesne M."/>
            <person name="Belahbib H."/>
            <person name="Rocher C."/>
            <person name="Selva M."/>
            <person name="Riesgo A."/>
            <person name="Vervoort M."/>
            <person name="Leys S.P."/>
            <person name="Kodjabachian L."/>
            <person name="Le Bivic A."/>
            <person name="Borchiellini C."/>
            <person name="Claverie J.M."/>
            <person name="Renard E."/>
        </authorList>
    </citation>
    <scope>NUCLEOTIDE SEQUENCE [LARGE SCALE GENOMIC DNA]</scope>
    <source>
        <strain evidence="14">SPO-2</strain>
    </source>
</reference>
<feature type="active site" description="Proton donor/acceptor" evidence="10">
    <location>
        <position position="15"/>
    </location>
</feature>
<evidence type="ECO:0000256" key="5">
    <source>
        <dbReference type="ARBA" id="ARBA00012730"/>
    </source>
</evidence>
<gene>
    <name evidence="14" type="ORF">LOD99_7217</name>
</gene>
<comment type="cofactor">
    <cofactor evidence="12">
        <name>Mg(2+)</name>
        <dbReference type="ChEBI" id="CHEBI:18420"/>
    </cofactor>
</comment>
<evidence type="ECO:0000256" key="4">
    <source>
        <dbReference type="ARBA" id="ARBA00011738"/>
    </source>
</evidence>
<feature type="active site" description="Nucleophile" evidence="10">
    <location>
        <position position="13"/>
    </location>
</feature>
<dbReference type="NCBIfam" id="TIGR01484">
    <property type="entry name" value="HAD-SF-IIB"/>
    <property type="match status" value="1"/>
</dbReference>
<evidence type="ECO:0000256" key="11">
    <source>
        <dbReference type="PIRSR" id="PIRSR605002-2"/>
    </source>
</evidence>
<keyword evidence="6 13" id="KW-0963">Cytoplasm</keyword>
<proteinExistence type="inferred from homology"/>
<dbReference type="GO" id="GO:0006487">
    <property type="term" value="P:protein N-linked glycosylation"/>
    <property type="evidence" value="ECO:0007669"/>
    <property type="project" value="TreeGrafter"/>
</dbReference>
<dbReference type="Proteomes" id="UP001165289">
    <property type="component" value="Unassembled WGS sequence"/>
</dbReference>
<dbReference type="InterPro" id="IPR005002">
    <property type="entry name" value="PMM"/>
</dbReference>
<evidence type="ECO:0000256" key="13">
    <source>
        <dbReference type="RuleBase" id="RU361118"/>
    </source>
</evidence>
<feature type="binding site" evidence="11">
    <location>
        <position position="184"/>
    </location>
    <ligand>
        <name>alpha-D-mannose 1-phosphate</name>
        <dbReference type="ChEBI" id="CHEBI:58409"/>
    </ligand>
</feature>
<dbReference type="SUPFAM" id="SSF56784">
    <property type="entry name" value="HAD-like"/>
    <property type="match status" value="1"/>
</dbReference>
<feature type="binding site" evidence="12">
    <location>
        <position position="15"/>
    </location>
    <ligand>
        <name>Mg(2+)</name>
        <dbReference type="ChEBI" id="CHEBI:18420"/>
        <label>1</label>
    </ligand>
</feature>
<evidence type="ECO:0000256" key="8">
    <source>
        <dbReference type="ARBA" id="ARBA00022842"/>
    </source>
</evidence>
<feature type="binding site" evidence="11">
    <location>
        <position position="22"/>
    </location>
    <ligand>
        <name>alpha-D-mannose 1-phosphate</name>
        <dbReference type="ChEBI" id="CHEBI:58409"/>
    </ligand>
</feature>
<protein>
    <recommendedName>
        <fullName evidence="5 13">Phosphomannomutase</fullName>
        <ecNumber evidence="5 13">5.4.2.8</ecNumber>
    </recommendedName>
</protein>
<dbReference type="FunFam" id="3.30.1240.20:FF:000001">
    <property type="entry name" value="Phosphomannomutase"/>
    <property type="match status" value="1"/>
</dbReference>
<dbReference type="EC" id="5.4.2.8" evidence="5 13"/>
<dbReference type="InterPro" id="IPR006379">
    <property type="entry name" value="HAD-SF_hydro_IIB"/>
</dbReference>
<feature type="binding site" evidence="11">
    <location>
        <position position="182"/>
    </location>
    <ligand>
        <name>alpha-D-mannose 1-phosphate</name>
        <dbReference type="ChEBI" id="CHEBI:58409"/>
    </ligand>
</feature>
<dbReference type="Pfam" id="PF03332">
    <property type="entry name" value="PMM"/>
    <property type="match status" value="1"/>
</dbReference>
<evidence type="ECO:0000256" key="3">
    <source>
        <dbReference type="ARBA" id="ARBA00009736"/>
    </source>
</evidence>
<name>A0AAV7JU39_9METZ</name>
<dbReference type="EMBL" id="JAKMXF010000299">
    <property type="protein sequence ID" value="KAI6652200.1"/>
    <property type="molecule type" value="Genomic_DNA"/>
</dbReference>
<evidence type="ECO:0000256" key="6">
    <source>
        <dbReference type="ARBA" id="ARBA00022490"/>
    </source>
</evidence>
<dbReference type="SFLD" id="SFLDS00003">
    <property type="entry name" value="Haloacid_Dehalogenase"/>
    <property type="match status" value="1"/>
</dbReference>
<dbReference type="GO" id="GO:0009298">
    <property type="term" value="P:GDP-mannose biosynthetic process"/>
    <property type="evidence" value="ECO:0007669"/>
    <property type="project" value="InterPro"/>
</dbReference>
<comment type="caution">
    <text evidence="14">The sequence shown here is derived from an EMBL/GenBank/DDBJ whole genome shotgun (WGS) entry which is preliminary data.</text>
</comment>
<keyword evidence="7 12" id="KW-0479">Metal-binding</keyword>
<feature type="binding site" evidence="11">
    <location>
        <position position="126"/>
    </location>
    <ligand>
        <name>alpha-D-mannose 1-phosphate</name>
        <dbReference type="ChEBI" id="CHEBI:58409"/>
    </ligand>
</feature>
<dbReference type="GO" id="GO:0006013">
    <property type="term" value="P:mannose metabolic process"/>
    <property type="evidence" value="ECO:0007669"/>
    <property type="project" value="TreeGrafter"/>
</dbReference>
<feature type="binding site" evidence="11">
    <location>
        <position position="144"/>
    </location>
    <ligand>
        <name>alpha-D-mannose 1-phosphate</name>
        <dbReference type="ChEBI" id="CHEBI:58409"/>
    </ligand>
</feature>
<dbReference type="PANTHER" id="PTHR10466">
    <property type="entry name" value="PHOSPHOMANNOMUTASE"/>
    <property type="match status" value="1"/>
</dbReference>
<organism evidence="14 15">
    <name type="scientific">Oopsacas minuta</name>
    <dbReference type="NCBI Taxonomy" id="111878"/>
    <lineage>
        <taxon>Eukaryota</taxon>
        <taxon>Metazoa</taxon>
        <taxon>Porifera</taxon>
        <taxon>Hexactinellida</taxon>
        <taxon>Hexasterophora</taxon>
        <taxon>Lyssacinosida</taxon>
        <taxon>Leucopsacidae</taxon>
        <taxon>Oopsacas</taxon>
    </lineage>
</organism>
<sequence>MTDSLESTICLFDVDGTLTPSRNPATQEMLQYLNELKGKVALAWVSGSDLVKISDQLDGRENTISLFKYCFAENGLVAFKEGNLISKQDIVKHMGDKNVKEFVNFCLKYIADIDIPKKRGTFIELRTGLINLCPVGRNCSQEEREEFSDFDMEHKVREKFVEVLKKEFAHMKLRFVIGGQISIDVFPEGWDKTFCLNILEKEGVKTIHFFGDRAYPGGNDYEAYMDDRTIGHKVKNPDETIQLLKQLFP</sequence>
<keyword evidence="9 13" id="KW-0413">Isomerase</keyword>
<dbReference type="AlphaFoldDB" id="A0AAV7JU39"/>
<evidence type="ECO:0000256" key="7">
    <source>
        <dbReference type="ARBA" id="ARBA00022723"/>
    </source>
</evidence>
<evidence type="ECO:0000256" key="9">
    <source>
        <dbReference type="ARBA" id="ARBA00023235"/>
    </source>
</evidence>
<evidence type="ECO:0000256" key="2">
    <source>
        <dbReference type="ARBA" id="ARBA00004699"/>
    </source>
</evidence>
<dbReference type="GO" id="GO:0004615">
    <property type="term" value="F:phosphomannomutase activity"/>
    <property type="evidence" value="ECO:0007669"/>
    <property type="project" value="UniProtKB-EC"/>
</dbReference>
<dbReference type="InterPro" id="IPR043169">
    <property type="entry name" value="PMM_cap"/>
</dbReference>
<comment type="similarity">
    <text evidence="3 13">Belongs to the eukaryotic PMM family.</text>
</comment>
<feature type="binding site" evidence="12">
    <location>
        <position position="229"/>
    </location>
    <ligand>
        <name>Mg(2+)</name>
        <dbReference type="ChEBI" id="CHEBI:18420"/>
        <label>1</label>
    </ligand>
</feature>
<comment type="pathway">
    <text evidence="2 13">Nucleotide-sugar biosynthesis; GDP-alpha-D-mannose biosynthesis; alpha-D-mannose 1-phosphate from D-fructose 6-phosphate: step 2/2.</text>
</comment>
<accession>A0AAV7JU39</accession>
<dbReference type="SFLD" id="SFLDG01140">
    <property type="entry name" value="C2.B:_Phosphomannomutase_and_P"/>
    <property type="match status" value="1"/>
</dbReference>
<evidence type="ECO:0000313" key="15">
    <source>
        <dbReference type="Proteomes" id="UP001165289"/>
    </source>
</evidence>
<dbReference type="InterPro" id="IPR023214">
    <property type="entry name" value="HAD_sf"/>
</dbReference>
<dbReference type="InterPro" id="IPR036412">
    <property type="entry name" value="HAD-like_sf"/>
</dbReference>
<dbReference type="PANTHER" id="PTHR10466:SF0">
    <property type="entry name" value="PHOSPHOMANNOMUTASE"/>
    <property type="match status" value="1"/>
</dbReference>
<dbReference type="Gene3D" id="3.30.1240.20">
    <property type="match status" value="1"/>
</dbReference>
<evidence type="ECO:0000256" key="10">
    <source>
        <dbReference type="PIRSR" id="PIRSR605002-1"/>
    </source>
</evidence>
<evidence type="ECO:0000256" key="12">
    <source>
        <dbReference type="PIRSR" id="PIRSR605002-3"/>
    </source>
</evidence>
<dbReference type="Gene3D" id="3.40.50.1000">
    <property type="entry name" value="HAD superfamily/HAD-like"/>
    <property type="match status" value="1"/>
</dbReference>
<dbReference type="SFLD" id="SFLDG01143">
    <property type="entry name" value="C2.B.3:_Phosphomannomutase_Lik"/>
    <property type="match status" value="1"/>
</dbReference>
<comment type="catalytic activity">
    <reaction evidence="13">
        <text>alpha-D-mannose 1-phosphate = D-mannose 6-phosphate</text>
        <dbReference type="Rhea" id="RHEA:11140"/>
        <dbReference type="ChEBI" id="CHEBI:58409"/>
        <dbReference type="ChEBI" id="CHEBI:58735"/>
        <dbReference type="EC" id="5.4.2.8"/>
    </reaction>
</comment>
<keyword evidence="15" id="KW-1185">Reference proteome</keyword>
<dbReference type="SFLD" id="SFLDF00445">
    <property type="entry name" value="alpha-phosphomannomutase"/>
    <property type="match status" value="1"/>
</dbReference>
<evidence type="ECO:0000313" key="14">
    <source>
        <dbReference type="EMBL" id="KAI6652200.1"/>
    </source>
</evidence>
<comment type="subunit">
    <text evidence="4 13">Homodimer.</text>
</comment>
<comment type="subcellular location">
    <subcellularLocation>
        <location evidence="1 13">Cytoplasm</location>
    </subcellularLocation>
</comment>
<feature type="binding site" evidence="12">
    <location>
        <position position="226"/>
    </location>
    <ligand>
        <name>Mg(2+)</name>
        <dbReference type="ChEBI" id="CHEBI:18420"/>
        <label>1</label>
    </ligand>
</feature>
<feature type="binding site" evidence="11">
    <location>
        <position position="137"/>
    </location>
    <ligand>
        <name>alpha-D-mannose 1-phosphate</name>
        <dbReference type="ChEBI" id="CHEBI:58409"/>
    </ligand>
</feature>
<keyword evidence="8 12" id="KW-0460">Magnesium</keyword>
<dbReference type="GO" id="GO:0005829">
    <property type="term" value="C:cytosol"/>
    <property type="evidence" value="ECO:0007669"/>
    <property type="project" value="TreeGrafter"/>
</dbReference>